<sequence>MEQLTKQWIVDISVDNLVSNSHIVEAAHELVSQQVVAFPTETVYGLGGNATSDLAIERIFEAKGRPADNPLIVHIAERAQLKDCVKEIPPLADKLMSAFWPGPLTIVFKHNGNLSKRVTAGLSTVAVRMPDHPIALALIKAAGIPLAAPSANRSGRPSPTLASHVNEDLKGKIKGIIDGGATGLGLESTVVACTEDKVTILRPGGITKEDLEAVCGHVFYDFALKKEDEAPTSPGMKYVHYAPHAPLTLVEGTDAFLHKTAEAAYEKGLRVGLLVTYDYQFATKVHKKVVMGSRDDLTTIAHNLYEALRTFAEGEVDVIFSEVFPEHGLGRAIMNRLKKAAGGRMVTESDN</sequence>
<dbReference type="EMBL" id="JABXYM010000002">
    <property type="protein sequence ID" value="MCR6098568.1"/>
    <property type="molecule type" value="Genomic_DNA"/>
</dbReference>
<dbReference type="GO" id="GO:0008033">
    <property type="term" value="P:tRNA processing"/>
    <property type="evidence" value="ECO:0007669"/>
    <property type="project" value="UniProtKB-KW"/>
</dbReference>
<feature type="binding site" evidence="14">
    <location>
        <position position="42"/>
    </location>
    <ligand>
        <name>L-threonine</name>
        <dbReference type="ChEBI" id="CHEBI:57926"/>
    </ligand>
</feature>
<evidence type="ECO:0000313" key="17">
    <source>
        <dbReference type="Proteomes" id="UP001057753"/>
    </source>
</evidence>
<dbReference type="GO" id="GO:0006450">
    <property type="term" value="P:regulation of translational fidelity"/>
    <property type="evidence" value="ECO:0007669"/>
    <property type="project" value="TreeGrafter"/>
</dbReference>
<dbReference type="GO" id="GO:0061710">
    <property type="term" value="F:L-threonylcarbamoyladenylate synthase"/>
    <property type="evidence" value="ECO:0007669"/>
    <property type="project" value="UniProtKB-EC"/>
</dbReference>
<dbReference type="AlphaFoldDB" id="A0A9Q4G154"/>
<evidence type="ECO:0000256" key="2">
    <source>
        <dbReference type="ARBA" id="ARBA00007663"/>
    </source>
</evidence>
<feature type="binding site" evidence="14">
    <location>
        <position position="150"/>
    </location>
    <ligand>
        <name>ATP</name>
        <dbReference type="ChEBI" id="CHEBI:30616"/>
    </ligand>
</feature>
<proteinExistence type="inferred from homology"/>
<dbReference type="InterPro" id="IPR050156">
    <property type="entry name" value="TC-AMP_synthase_SUA5"/>
</dbReference>
<comment type="similarity">
    <text evidence="2 13">Belongs to the SUA5 family.</text>
</comment>
<keyword evidence="5 13" id="KW-0963">Cytoplasm</keyword>
<evidence type="ECO:0000256" key="11">
    <source>
        <dbReference type="ARBA" id="ARBA00029774"/>
    </source>
</evidence>
<keyword evidence="9 13" id="KW-0547">Nucleotide-binding</keyword>
<evidence type="ECO:0000256" key="1">
    <source>
        <dbReference type="ARBA" id="ARBA00004496"/>
    </source>
</evidence>
<feature type="binding site" evidence="14">
    <location>
        <position position="69"/>
    </location>
    <ligand>
        <name>ATP</name>
        <dbReference type="ChEBI" id="CHEBI:30616"/>
    </ligand>
</feature>
<comment type="caution">
    <text evidence="16">The sequence shown here is derived from an EMBL/GenBank/DDBJ whole genome shotgun (WGS) entry which is preliminary data.</text>
</comment>
<reference evidence="16" key="1">
    <citation type="submission" date="2020-06" db="EMBL/GenBank/DDBJ databases">
        <title>Insight into the genomes of haloalkaliphilic bacilli from Kenyan soda lakes.</title>
        <authorList>
            <person name="Mwirichia R."/>
            <person name="Villamizar G.C."/>
            <person name="Poehlein A."/>
            <person name="Mugweru J."/>
            <person name="Kipnyargis A."/>
            <person name="Kiplimo D."/>
            <person name="Orwa P."/>
            <person name="Daniel R."/>
        </authorList>
    </citation>
    <scope>NUCLEOTIDE SEQUENCE</scope>
    <source>
        <strain evidence="16">B1096_S55</strain>
    </source>
</reference>
<feature type="binding site" evidence="14">
    <location>
        <position position="188"/>
    </location>
    <ligand>
        <name>L-threonine</name>
        <dbReference type="ChEBI" id="CHEBI:57926"/>
    </ligand>
</feature>
<dbReference type="InterPro" id="IPR010923">
    <property type="entry name" value="T(6)A37_SUA5"/>
</dbReference>
<dbReference type="GO" id="GO:0000049">
    <property type="term" value="F:tRNA binding"/>
    <property type="evidence" value="ECO:0007669"/>
    <property type="project" value="TreeGrafter"/>
</dbReference>
<dbReference type="InterPro" id="IPR017945">
    <property type="entry name" value="DHBP_synth_RibB-like_a/b_dom"/>
</dbReference>
<evidence type="ECO:0000256" key="3">
    <source>
        <dbReference type="ARBA" id="ARBA00012584"/>
    </source>
</evidence>
<evidence type="ECO:0000256" key="5">
    <source>
        <dbReference type="ARBA" id="ARBA00022490"/>
    </source>
</evidence>
<dbReference type="NCBIfam" id="TIGR00057">
    <property type="entry name" value="L-threonylcarbamoyladenylate synthase"/>
    <property type="match status" value="1"/>
</dbReference>
<dbReference type="SUPFAM" id="SSF55821">
    <property type="entry name" value="YrdC/RibB"/>
    <property type="match status" value="1"/>
</dbReference>
<dbReference type="PIRSF" id="PIRSF004930">
    <property type="entry name" value="Tln_factor_SUA5"/>
    <property type="match status" value="1"/>
</dbReference>
<feature type="binding site" evidence="14">
    <location>
        <position position="124"/>
    </location>
    <ligand>
        <name>ATP</name>
        <dbReference type="ChEBI" id="CHEBI:30616"/>
    </ligand>
</feature>
<evidence type="ECO:0000313" key="16">
    <source>
        <dbReference type="EMBL" id="MCR6098568.1"/>
    </source>
</evidence>
<feature type="binding site" evidence="14">
    <location>
        <position position="202"/>
    </location>
    <ligand>
        <name>ATP</name>
        <dbReference type="ChEBI" id="CHEBI:30616"/>
    </ligand>
</feature>
<comment type="function">
    <text evidence="13">Required for the formation of a threonylcarbamoyl group on adenosine at position 37 (t(6)A37) in tRNAs that read codons beginning with adenine.</text>
</comment>
<dbReference type="EC" id="2.7.7.87" evidence="3 13"/>
<dbReference type="GO" id="GO:0005737">
    <property type="term" value="C:cytoplasm"/>
    <property type="evidence" value="ECO:0007669"/>
    <property type="project" value="UniProtKB-SubCell"/>
</dbReference>
<dbReference type="PROSITE" id="PS51163">
    <property type="entry name" value="YRDC"/>
    <property type="match status" value="1"/>
</dbReference>
<evidence type="ECO:0000259" key="15">
    <source>
        <dbReference type="PROSITE" id="PS51163"/>
    </source>
</evidence>
<evidence type="ECO:0000256" key="4">
    <source>
        <dbReference type="ARBA" id="ARBA00015492"/>
    </source>
</evidence>
<protein>
    <recommendedName>
        <fullName evidence="4 13">Threonylcarbamoyl-AMP synthase</fullName>
        <shortName evidence="13">TC-AMP synthase</shortName>
        <ecNumber evidence="3 13">2.7.7.87</ecNumber>
    </recommendedName>
    <alternativeName>
        <fullName evidence="11 13">L-threonylcarbamoyladenylate synthase</fullName>
    </alternativeName>
</protein>
<feature type="binding site" evidence="14">
    <location>
        <position position="74"/>
    </location>
    <ligand>
        <name>L-threonine</name>
        <dbReference type="ChEBI" id="CHEBI:57926"/>
    </ligand>
</feature>
<dbReference type="InterPro" id="IPR038385">
    <property type="entry name" value="Sua5/YwlC_C"/>
</dbReference>
<feature type="binding site" evidence="14">
    <location>
        <position position="65"/>
    </location>
    <ligand>
        <name>ATP</name>
        <dbReference type="ChEBI" id="CHEBI:30616"/>
    </ligand>
</feature>
<dbReference type="RefSeq" id="WP_257822976.1">
    <property type="nucleotide sequence ID" value="NZ_JABXYM010000002.1"/>
</dbReference>
<feature type="binding site" evidence="14">
    <location>
        <position position="128"/>
    </location>
    <ligand>
        <name>L-threonine</name>
        <dbReference type="ChEBI" id="CHEBI:57926"/>
    </ligand>
</feature>
<dbReference type="PANTHER" id="PTHR17490:SF16">
    <property type="entry name" value="THREONYLCARBAMOYL-AMP SYNTHASE"/>
    <property type="match status" value="1"/>
</dbReference>
<feature type="domain" description="YrdC-like" evidence="15">
    <location>
        <begin position="20"/>
        <end position="206"/>
    </location>
</feature>
<keyword evidence="7 13" id="KW-0819">tRNA processing</keyword>
<dbReference type="Pfam" id="PF01300">
    <property type="entry name" value="Sua5_yciO_yrdC"/>
    <property type="match status" value="1"/>
</dbReference>
<evidence type="ECO:0000256" key="8">
    <source>
        <dbReference type="ARBA" id="ARBA00022695"/>
    </source>
</evidence>
<evidence type="ECO:0000256" key="12">
    <source>
        <dbReference type="ARBA" id="ARBA00048366"/>
    </source>
</evidence>
<evidence type="ECO:0000256" key="13">
    <source>
        <dbReference type="PIRNR" id="PIRNR004930"/>
    </source>
</evidence>
<evidence type="ECO:0000256" key="9">
    <source>
        <dbReference type="ARBA" id="ARBA00022741"/>
    </source>
</evidence>
<evidence type="ECO:0000256" key="7">
    <source>
        <dbReference type="ARBA" id="ARBA00022694"/>
    </source>
</evidence>
<gene>
    <name evidence="16" type="ORF">HXA33_18845</name>
</gene>
<keyword evidence="6 13" id="KW-0808">Transferase</keyword>
<name>A0A9Q4G154_SALAG</name>
<dbReference type="InterPro" id="IPR005145">
    <property type="entry name" value="Sua5_C"/>
</dbReference>
<evidence type="ECO:0000256" key="6">
    <source>
        <dbReference type="ARBA" id="ARBA00022679"/>
    </source>
</evidence>
<organism evidence="16 17">
    <name type="scientific">Salipaludibacillus agaradhaerens</name>
    <name type="common">Bacillus agaradhaerens</name>
    <dbReference type="NCBI Taxonomy" id="76935"/>
    <lineage>
        <taxon>Bacteria</taxon>
        <taxon>Bacillati</taxon>
        <taxon>Bacillota</taxon>
        <taxon>Bacilli</taxon>
        <taxon>Bacillales</taxon>
        <taxon>Bacillaceae</taxon>
    </lineage>
</organism>
<dbReference type="GO" id="GO:0003725">
    <property type="term" value="F:double-stranded RNA binding"/>
    <property type="evidence" value="ECO:0007669"/>
    <property type="project" value="UniProtKB-UniRule"/>
</dbReference>
<dbReference type="Gene3D" id="3.90.870.10">
    <property type="entry name" value="DHBP synthase"/>
    <property type="match status" value="1"/>
</dbReference>
<accession>A0A9Q4G154</accession>
<dbReference type="FunFam" id="3.40.50.11030:FF:000001">
    <property type="entry name" value="Threonylcarbamoyl-AMP synthase"/>
    <property type="match status" value="1"/>
</dbReference>
<dbReference type="FunFam" id="3.90.870.10:FF:000008">
    <property type="entry name" value="Threonylcarbamoyl-AMP synthase"/>
    <property type="match status" value="1"/>
</dbReference>
<dbReference type="GO" id="GO:0005524">
    <property type="term" value="F:ATP binding"/>
    <property type="evidence" value="ECO:0007669"/>
    <property type="project" value="UniProtKB-UniRule"/>
</dbReference>
<dbReference type="InterPro" id="IPR006070">
    <property type="entry name" value="Sua5-like_dom"/>
</dbReference>
<keyword evidence="17" id="KW-1185">Reference proteome</keyword>
<dbReference type="Gene3D" id="3.40.50.11030">
    <property type="entry name" value="Threonylcarbamoyl-AMP synthase, C-terminal domain"/>
    <property type="match status" value="1"/>
</dbReference>
<dbReference type="Proteomes" id="UP001057753">
    <property type="component" value="Unassembled WGS sequence"/>
</dbReference>
<comment type="subcellular location">
    <subcellularLocation>
        <location evidence="1 13">Cytoplasm</location>
    </subcellularLocation>
</comment>
<feature type="binding site" evidence="14">
    <location>
        <position position="148"/>
    </location>
    <ligand>
        <name>L-threonine</name>
        <dbReference type="ChEBI" id="CHEBI:57926"/>
    </ligand>
</feature>
<dbReference type="Pfam" id="PF03481">
    <property type="entry name" value="Sua5_C"/>
    <property type="match status" value="1"/>
</dbReference>
<keyword evidence="8 13" id="KW-0548">Nucleotidyltransferase</keyword>
<feature type="binding site" evidence="14">
    <location>
        <position position="241"/>
    </location>
    <ligand>
        <name>ATP</name>
        <dbReference type="ChEBI" id="CHEBI:30616"/>
    </ligand>
</feature>
<keyword evidence="10 13" id="KW-0067">ATP-binding</keyword>
<dbReference type="PANTHER" id="PTHR17490">
    <property type="entry name" value="SUA5"/>
    <property type="match status" value="1"/>
</dbReference>
<evidence type="ECO:0000256" key="14">
    <source>
        <dbReference type="PIRSR" id="PIRSR004930-1"/>
    </source>
</evidence>
<evidence type="ECO:0000256" key="10">
    <source>
        <dbReference type="ARBA" id="ARBA00022840"/>
    </source>
</evidence>
<comment type="catalytic activity">
    <reaction evidence="12 13">
        <text>L-threonine + hydrogencarbonate + ATP = L-threonylcarbamoyladenylate + diphosphate + H2O</text>
        <dbReference type="Rhea" id="RHEA:36407"/>
        <dbReference type="ChEBI" id="CHEBI:15377"/>
        <dbReference type="ChEBI" id="CHEBI:17544"/>
        <dbReference type="ChEBI" id="CHEBI:30616"/>
        <dbReference type="ChEBI" id="CHEBI:33019"/>
        <dbReference type="ChEBI" id="CHEBI:57926"/>
        <dbReference type="ChEBI" id="CHEBI:73682"/>
        <dbReference type="EC" id="2.7.7.87"/>
    </reaction>
</comment>
<feature type="binding site" evidence="14">
    <location>
        <position position="158"/>
    </location>
    <ligand>
        <name>ATP</name>
        <dbReference type="ChEBI" id="CHEBI:30616"/>
    </ligand>
</feature>